<evidence type="ECO:0000313" key="5">
    <source>
        <dbReference type="EMBL" id="GAA0474983.1"/>
    </source>
</evidence>
<name>A0ABN1AF51_9SPHN</name>
<feature type="region of interest" description="Disordered" evidence="2">
    <location>
        <begin position="738"/>
        <end position="765"/>
    </location>
</feature>
<feature type="compositionally biased region" description="Polar residues" evidence="2">
    <location>
        <begin position="754"/>
        <end position="765"/>
    </location>
</feature>
<sequence>MPMNKLRVNLKNHVRRSAIAAASLAALGTSLVATTAYAQSSASAYTSATRYDIKGQVTGTIAPDPDGSGALKYLATRTTYDIRGNVIKVETGELAAWQSEAIAPANWSGFTVHRTVHSTYDNMNRKLKSWQMTGTATNVTQAHAMTQYSYDDLGRVTCTAQRMNPAQYGSLSASACTHDTEGADGKDRITENVYDGITNRLIQVRKAVGTPREQAEVTYTYTPNGKKRYIIDANGNAALLTYDGHDRQYRWYFPSKAQPSSFDGSNPVTALDSAGVVDASDYEQYSYDKNGNRTQLRKRDAQLINYSYDALNRNILKDLPGTANDVHYGYDNRGLQTYARFASTSGQGITTAYDAVGRVTSTTNNMGGQSRTLSYQYDKNSNRTRVTHPDGQYFTYSYDGLNRQKELRENGSALLSEQAYNNQGQFVSNTRATAVESYLQYDTAGRVSSIEIRLNGTAEDNSFGFAYTPASQIKSRTTSNTLYTNTAHYNVQRSYTVNGLNQYTQAGPAAFTHDLNGNLTSDGSVNFTYDTENRLISASGVKTATLKYDPLGRLFEVAAPSGTTRFLYDGDALVGEYNTAGTMLHRYVHGNGVDQPLVWYDGGTVNSTNRRHLFANWQGSIAAITNASGNAIGVNAYDAYGIPNDTNIGRFQYTGQILIPEIGIYHYKARAYSPYMGRFLQTDPIGYEDQYNLYAYVGNDPVGKIDPTGMETEEKKYTIGSVTVKYDDSNVTIVVKSDESSGSISAGRDGLEISGQSKDSSGSFTATKDGAKLVGQSGDSSGSFTATKDGVKLVGQSGDSSGELEIGTSGVEAEAHVEATGVDDQVRRMARAMEDETGVNAAAAFVGELGKRAYKRIFGKKKDD</sequence>
<dbReference type="EMBL" id="BAAAEM010000002">
    <property type="protein sequence ID" value="GAA0474983.1"/>
    <property type="molecule type" value="Genomic_DNA"/>
</dbReference>
<comment type="caution">
    <text evidence="5">The sequence shown here is derived from an EMBL/GenBank/DDBJ whole genome shotgun (WGS) entry which is preliminary data.</text>
</comment>
<evidence type="ECO:0000256" key="1">
    <source>
        <dbReference type="ARBA" id="ARBA00022737"/>
    </source>
</evidence>
<dbReference type="InterPro" id="IPR056823">
    <property type="entry name" value="TEN-like_YD-shell"/>
</dbReference>
<protein>
    <recommendedName>
        <fullName evidence="4">Teneurin-like YD-shell domain-containing protein</fullName>
    </recommendedName>
</protein>
<dbReference type="Pfam" id="PF25023">
    <property type="entry name" value="TEN_YD-shell"/>
    <property type="match status" value="1"/>
</dbReference>
<dbReference type="InterPro" id="IPR050708">
    <property type="entry name" value="T6SS_VgrG/RHS"/>
</dbReference>
<dbReference type="InterPro" id="IPR022385">
    <property type="entry name" value="Rhs_assc_core"/>
</dbReference>
<dbReference type="Proteomes" id="UP001500713">
    <property type="component" value="Unassembled WGS sequence"/>
</dbReference>
<dbReference type="Pfam" id="PF05593">
    <property type="entry name" value="RHS_repeat"/>
    <property type="match status" value="1"/>
</dbReference>
<dbReference type="NCBIfam" id="TIGR03696">
    <property type="entry name" value="Rhs_assc_core"/>
    <property type="match status" value="1"/>
</dbReference>
<gene>
    <name evidence="5" type="ORF">GCM10009096_15730</name>
</gene>
<evidence type="ECO:0000313" key="6">
    <source>
        <dbReference type="Proteomes" id="UP001500713"/>
    </source>
</evidence>
<feature type="chain" id="PRO_5045709542" description="Teneurin-like YD-shell domain-containing protein" evidence="3">
    <location>
        <begin position="39"/>
        <end position="864"/>
    </location>
</feature>
<dbReference type="NCBIfam" id="TIGR01643">
    <property type="entry name" value="YD_repeat_2x"/>
    <property type="match status" value="1"/>
</dbReference>
<dbReference type="PANTHER" id="PTHR32305:SF15">
    <property type="entry name" value="PROTEIN RHSA-RELATED"/>
    <property type="match status" value="1"/>
</dbReference>
<dbReference type="Gene3D" id="2.180.10.10">
    <property type="entry name" value="RHS repeat-associated core"/>
    <property type="match status" value="2"/>
</dbReference>
<keyword evidence="6" id="KW-1185">Reference proteome</keyword>
<feature type="domain" description="Teneurin-like YD-shell" evidence="4">
    <location>
        <begin position="434"/>
        <end position="702"/>
    </location>
</feature>
<evidence type="ECO:0000256" key="2">
    <source>
        <dbReference type="SAM" id="MobiDB-lite"/>
    </source>
</evidence>
<keyword evidence="1" id="KW-0677">Repeat</keyword>
<keyword evidence="3" id="KW-0732">Signal</keyword>
<evidence type="ECO:0000259" key="4">
    <source>
        <dbReference type="Pfam" id="PF25023"/>
    </source>
</evidence>
<dbReference type="InterPro" id="IPR031325">
    <property type="entry name" value="RHS_repeat"/>
</dbReference>
<evidence type="ECO:0000256" key="3">
    <source>
        <dbReference type="SAM" id="SignalP"/>
    </source>
</evidence>
<reference evidence="5 6" key="1">
    <citation type="journal article" date="2019" name="Int. J. Syst. Evol. Microbiol.">
        <title>The Global Catalogue of Microorganisms (GCM) 10K type strain sequencing project: providing services to taxonomists for standard genome sequencing and annotation.</title>
        <authorList>
            <consortium name="The Broad Institute Genomics Platform"/>
            <consortium name="The Broad Institute Genome Sequencing Center for Infectious Disease"/>
            <person name="Wu L."/>
            <person name="Ma J."/>
        </authorList>
    </citation>
    <scope>NUCLEOTIDE SEQUENCE [LARGE SCALE GENOMIC DNA]</scope>
    <source>
        <strain evidence="5 6">JCM 14162</strain>
    </source>
</reference>
<dbReference type="PANTHER" id="PTHR32305">
    <property type="match status" value="1"/>
</dbReference>
<accession>A0ABN1AF51</accession>
<dbReference type="InterPro" id="IPR006530">
    <property type="entry name" value="YD"/>
</dbReference>
<proteinExistence type="predicted"/>
<feature type="signal peptide" evidence="3">
    <location>
        <begin position="1"/>
        <end position="38"/>
    </location>
</feature>
<organism evidence="5 6">
    <name type="scientific">Parasphingorhabdus litoris</name>
    <dbReference type="NCBI Taxonomy" id="394733"/>
    <lineage>
        <taxon>Bacteria</taxon>
        <taxon>Pseudomonadati</taxon>
        <taxon>Pseudomonadota</taxon>
        <taxon>Alphaproteobacteria</taxon>
        <taxon>Sphingomonadales</taxon>
        <taxon>Sphingomonadaceae</taxon>
        <taxon>Parasphingorhabdus</taxon>
    </lineage>
</organism>